<protein>
    <submittedName>
        <fullName evidence="2">Cyclic nucleotide-binding domain-containing protein</fullName>
    </submittedName>
</protein>
<dbReference type="SUPFAM" id="SSF51206">
    <property type="entry name" value="cAMP-binding domain-like"/>
    <property type="match status" value="1"/>
</dbReference>
<dbReference type="InterPro" id="IPR014710">
    <property type="entry name" value="RmlC-like_jellyroll"/>
</dbReference>
<dbReference type="KEGG" id="htr:EPV75_06195"/>
<sequence>MQEMTPSDLFDYFQSNAICESLTRADVEVMSQFLQEKNLKKGDVIFDMGDVGDSMFFIVKGKVGFSVNDGQDEAEVGYQGPGNLIGEMSFFDRKPRMLKMFAMSKEVILLEIKRPMYDRLKVEHPYIAVNLVENAVVSLDHLIRALSNDLSHFEHYMVGFGRH</sequence>
<dbReference type="InterPro" id="IPR000595">
    <property type="entry name" value="cNMP-bd_dom"/>
</dbReference>
<dbReference type="RefSeq" id="WP_051673347.1">
    <property type="nucleotide sequence ID" value="NZ_CP035033.1"/>
</dbReference>
<keyword evidence="3" id="KW-1185">Reference proteome</keyword>
<gene>
    <name evidence="2" type="ORF">EPV75_06195</name>
</gene>
<reference evidence="2 3" key="1">
    <citation type="journal article" date="2018" name="Environ. Microbiol.">
        <title>Genomes of ubiquitous marine and hypersaline Hydrogenovibrio, Thiomicrorhabdus and Thiomicrospira spp. encode a diversity of mechanisms to sustain chemolithoautotrophy in heterogeneous environments.</title>
        <authorList>
            <person name="Scott K.M."/>
            <person name="Williams J."/>
            <person name="Porter C.M.B."/>
            <person name="Russel S."/>
            <person name="Harmer T.L."/>
            <person name="Paul J.H."/>
            <person name="Antonen K.M."/>
            <person name="Bridges M.K."/>
            <person name="Camper G.J."/>
            <person name="Campla C.K."/>
            <person name="Casella L.G."/>
            <person name="Chase E."/>
            <person name="Conrad J.W."/>
            <person name="Cruz M.C."/>
            <person name="Dunlap D.S."/>
            <person name="Duran L."/>
            <person name="Fahsbender E.M."/>
            <person name="Goldsmith D.B."/>
            <person name="Keeley R.F."/>
            <person name="Kondoff M.R."/>
            <person name="Kussy B.I."/>
            <person name="Lane M.K."/>
            <person name="Lawler S."/>
            <person name="Leigh B.A."/>
            <person name="Lewis C."/>
            <person name="Lostal L.M."/>
            <person name="Marking D."/>
            <person name="Mancera P.A."/>
            <person name="McClenthan E.C."/>
            <person name="McIntyre E.A."/>
            <person name="Mine J.A."/>
            <person name="Modi S."/>
            <person name="Moore B.D."/>
            <person name="Morgan W.A."/>
            <person name="Nelson K.M."/>
            <person name="Nguyen K.N."/>
            <person name="Ogburn N."/>
            <person name="Parrino D.G."/>
            <person name="Pedapudi A.D."/>
            <person name="Pelham R.P."/>
            <person name="Preece A.M."/>
            <person name="Rampersad E.A."/>
            <person name="Richardson J.C."/>
            <person name="Rodgers C.M."/>
            <person name="Schaffer B.L."/>
            <person name="Sheridan N.E."/>
            <person name="Solone M.R."/>
            <person name="Staley Z.R."/>
            <person name="Tabuchi M."/>
            <person name="Waide R.J."/>
            <person name="Wanjugi P.W."/>
            <person name="Young S."/>
            <person name="Clum A."/>
            <person name="Daum C."/>
            <person name="Huntemann M."/>
            <person name="Ivanova N."/>
            <person name="Kyrpides N."/>
            <person name="Mikhailova N."/>
            <person name="Palaniappan K."/>
            <person name="Pillay M."/>
            <person name="Reddy T.B.K."/>
            <person name="Shapiro N."/>
            <person name="Stamatis D."/>
            <person name="Varghese N."/>
            <person name="Woyke T."/>
            <person name="Boden R."/>
            <person name="Freyermuth S.K."/>
            <person name="Kerfeld C.A."/>
        </authorList>
    </citation>
    <scope>NUCLEOTIDE SEQUENCE [LARGE SCALE GENOMIC DNA]</scope>
    <source>
        <strain evidence="2 3">JR-2</strain>
    </source>
</reference>
<dbReference type="PROSITE" id="PS50042">
    <property type="entry name" value="CNMP_BINDING_3"/>
    <property type="match status" value="1"/>
</dbReference>
<dbReference type="AlphaFoldDB" id="A0A410H300"/>
<dbReference type="Gene3D" id="2.60.120.10">
    <property type="entry name" value="Jelly Rolls"/>
    <property type="match status" value="1"/>
</dbReference>
<accession>A0A410H300</accession>
<proteinExistence type="predicted"/>
<evidence type="ECO:0000313" key="3">
    <source>
        <dbReference type="Proteomes" id="UP000285478"/>
    </source>
</evidence>
<dbReference type="EMBL" id="CP035033">
    <property type="protein sequence ID" value="QAB15287.1"/>
    <property type="molecule type" value="Genomic_DNA"/>
</dbReference>
<dbReference type="Pfam" id="PF00027">
    <property type="entry name" value="cNMP_binding"/>
    <property type="match status" value="1"/>
</dbReference>
<name>A0A410H300_9GAMM</name>
<dbReference type="InterPro" id="IPR018490">
    <property type="entry name" value="cNMP-bd_dom_sf"/>
</dbReference>
<dbReference type="Proteomes" id="UP000285478">
    <property type="component" value="Chromosome"/>
</dbReference>
<evidence type="ECO:0000259" key="1">
    <source>
        <dbReference type="PROSITE" id="PS50042"/>
    </source>
</evidence>
<dbReference type="SMART" id="SM00100">
    <property type="entry name" value="cNMP"/>
    <property type="match status" value="1"/>
</dbReference>
<feature type="domain" description="Cyclic nucleotide-binding" evidence="1">
    <location>
        <begin position="18"/>
        <end position="120"/>
    </location>
</feature>
<organism evidence="2 3">
    <name type="scientific">Hydrogenovibrio thermophilus</name>
    <dbReference type="NCBI Taxonomy" id="265883"/>
    <lineage>
        <taxon>Bacteria</taxon>
        <taxon>Pseudomonadati</taxon>
        <taxon>Pseudomonadota</taxon>
        <taxon>Gammaproteobacteria</taxon>
        <taxon>Thiotrichales</taxon>
        <taxon>Piscirickettsiaceae</taxon>
        <taxon>Hydrogenovibrio</taxon>
    </lineage>
</organism>
<evidence type="ECO:0000313" key="2">
    <source>
        <dbReference type="EMBL" id="QAB15287.1"/>
    </source>
</evidence>
<dbReference type="CDD" id="cd00038">
    <property type="entry name" value="CAP_ED"/>
    <property type="match status" value="1"/>
</dbReference>